<dbReference type="InterPro" id="IPR011009">
    <property type="entry name" value="Kinase-like_dom_sf"/>
</dbReference>
<dbReference type="OrthoDB" id="5598852at2759"/>
<evidence type="ECO:0000259" key="1">
    <source>
        <dbReference type="Pfam" id="PF01636"/>
    </source>
</evidence>
<dbReference type="EMBL" id="ML977626">
    <property type="protein sequence ID" value="KAF1996352.1"/>
    <property type="molecule type" value="Genomic_DNA"/>
</dbReference>
<dbReference type="PANTHER" id="PTHR21310">
    <property type="entry name" value="AMINOGLYCOSIDE PHOSPHOTRANSFERASE-RELATED-RELATED"/>
    <property type="match status" value="1"/>
</dbReference>
<organism evidence="2 3">
    <name type="scientific">Amniculicola lignicola CBS 123094</name>
    <dbReference type="NCBI Taxonomy" id="1392246"/>
    <lineage>
        <taxon>Eukaryota</taxon>
        <taxon>Fungi</taxon>
        <taxon>Dikarya</taxon>
        <taxon>Ascomycota</taxon>
        <taxon>Pezizomycotina</taxon>
        <taxon>Dothideomycetes</taxon>
        <taxon>Pleosporomycetidae</taxon>
        <taxon>Pleosporales</taxon>
        <taxon>Amniculicolaceae</taxon>
        <taxon>Amniculicola</taxon>
    </lineage>
</organism>
<dbReference type="Gene3D" id="3.90.1200.10">
    <property type="match status" value="1"/>
</dbReference>
<dbReference type="InterPro" id="IPR051678">
    <property type="entry name" value="AGP_Transferase"/>
</dbReference>
<gene>
    <name evidence="2" type="ORF">P154DRAFT_321427</name>
</gene>
<accession>A0A6A5W374</accession>
<evidence type="ECO:0000313" key="2">
    <source>
        <dbReference type="EMBL" id="KAF1996352.1"/>
    </source>
</evidence>
<dbReference type="PANTHER" id="PTHR21310:SF59">
    <property type="entry name" value="AMINOGLYCOSIDE PHOSPHOTRANSFERASE DOMAIN-CONTAINING PROTEIN"/>
    <property type="match status" value="1"/>
</dbReference>
<dbReference type="SUPFAM" id="SSF56112">
    <property type="entry name" value="Protein kinase-like (PK-like)"/>
    <property type="match status" value="1"/>
</dbReference>
<proteinExistence type="predicted"/>
<dbReference type="InterPro" id="IPR002575">
    <property type="entry name" value="Aminoglycoside_PTrfase"/>
</dbReference>
<keyword evidence="3" id="KW-1185">Reference proteome</keyword>
<reference evidence="2" key="1">
    <citation type="journal article" date="2020" name="Stud. Mycol.">
        <title>101 Dothideomycetes genomes: a test case for predicting lifestyles and emergence of pathogens.</title>
        <authorList>
            <person name="Haridas S."/>
            <person name="Albert R."/>
            <person name="Binder M."/>
            <person name="Bloem J."/>
            <person name="Labutti K."/>
            <person name="Salamov A."/>
            <person name="Andreopoulos B."/>
            <person name="Baker S."/>
            <person name="Barry K."/>
            <person name="Bills G."/>
            <person name="Bluhm B."/>
            <person name="Cannon C."/>
            <person name="Castanera R."/>
            <person name="Culley D."/>
            <person name="Daum C."/>
            <person name="Ezra D."/>
            <person name="Gonzalez J."/>
            <person name="Henrissat B."/>
            <person name="Kuo A."/>
            <person name="Liang C."/>
            <person name="Lipzen A."/>
            <person name="Lutzoni F."/>
            <person name="Magnuson J."/>
            <person name="Mondo S."/>
            <person name="Nolan M."/>
            <person name="Ohm R."/>
            <person name="Pangilinan J."/>
            <person name="Park H.-J."/>
            <person name="Ramirez L."/>
            <person name="Alfaro M."/>
            <person name="Sun H."/>
            <person name="Tritt A."/>
            <person name="Yoshinaga Y."/>
            <person name="Zwiers L.-H."/>
            <person name="Turgeon B."/>
            <person name="Goodwin S."/>
            <person name="Spatafora J."/>
            <person name="Crous P."/>
            <person name="Grigoriev I."/>
        </authorList>
    </citation>
    <scope>NUCLEOTIDE SEQUENCE</scope>
    <source>
        <strain evidence="2">CBS 123094</strain>
    </source>
</reference>
<protein>
    <recommendedName>
        <fullName evidence="1">Aminoglycoside phosphotransferase domain-containing protein</fullName>
    </recommendedName>
</protein>
<sequence length="385" mass="43697">MAPNLQESFWKRNGLGEEYRDVCLGAIGEVYPECRVQELEEQGYCSFTVQVSNSTRTLIEDNAPAEDYTISASQESLIVQVRPQAHTLDLEIGTAATKIYGSYAPKLRNLECKLPPQLRAVEMNRLHGVPLSRCNIQKFALDGESWDKHVTMIQSFASFIALSWSSSSSSPLVLRKIRADSPLDPDPTPTSHSISLTYCTGTVGVRIVPKLQKLAEMLPDTALRQRATDILLRIQKLDDIPVVLNHGDLIPSNILVDPHTWRITGVVDWAEAEWLPFGTCLYGLELLLGYMDMDTSSPSLPIFRYYDDAPRLRELFWERLGKERPEVRERMKQVRLARDIGVLLWYGFAWDEGRIDRVVNEKDDKVEVECLRKFLEVDTDPLSAV</sequence>
<dbReference type="AlphaFoldDB" id="A0A6A5W374"/>
<dbReference type="Proteomes" id="UP000799779">
    <property type="component" value="Unassembled WGS sequence"/>
</dbReference>
<dbReference type="Pfam" id="PF01636">
    <property type="entry name" value="APH"/>
    <property type="match status" value="1"/>
</dbReference>
<feature type="domain" description="Aminoglycoside phosphotransferase" evidence="1">
    <location>
        <begin position="212"/>
        <end position="274"/>
    </location>
</feature>
<evidence type="ECO:0000313" key="3">
    <source>
        <dbReference type="Proteomes" id="UP000799779"/>
    </source>
</evidence>
<name>A0A6A5W374_9PLEO</name>